<sequence length="209" mass="21853">MTSRSKIVLACGALALLVFGGAGAFYSVRGGAGNSVCSAAATKVETLWPLAKGEVAAVEVAKQPALLPDLAFNGPDGKQTTLSAMRGKTVLVNLWATWCLPCLTEMPALDALQGALGGPDFEVVAINIDTRHPDKPKKWLADKNIGRLAYYADPQAKVFQDIRSVKKVEGMPISLLVDPAGCELALLQGPAEWAGADAKALIAAAIGRR</sequence>
<evidence type="ECO:0000256" key="1">
    <source>
        <dbReference type="ARBA" id="ARBA00023284"/>
    </source>
</evidence>
<dbReference type="RefSeq" id="WP_377008361.1">
    <property type="nucleotide sequence ID" value="NZ_JBHSLV010000020.1"/>
</dbReference>
<dbReference type="CDD" id="cd02966">
    <property type="entry name" value="TlpA_like_family"/>
    <property type="match status" value="1"/>
</dbReference>
<keyword evidence="4" id="KW-1185">Reference proteome</keyword>
<dbReference type="EMBL" id="JBHSLV010000020">
    <property type="protein sequence ID" value="MFC5393390.1"/>
    <property type="molecule type" value="Genomic_DNA"/>
</dbReference>
<reference evidence="4" key="1">
    <citation type="journal article" date="2019" name="Int. J. Syst. Evol. Microbiol.">
        <title>The Global Catalogue of Microorganisms (GCM) 10K type strain sequencing project: providing services to taxonomists for standard genome sequencing and annotation.</title>
        <authorList>
            <consortium name="The Broad Institute Genomics Platform"/>
            <consortium name="The Broad Institute Genome Sequencing Center for Infectious Disease"/>
            <person name="Wu L."/>
            <person name="Ma J."/>
        </authorList>
    </citation>
    <scope>NUCLEOTIDE SEQUENCE [LARGE SCALE GENOMIC DNA]</scope>
    <source>
        <strain evidence="4">CGMCC 1.16326</strain>
    </source>
</reference>
<dbReference type="InterPro" id="IPR050455">
    <property type="entry name" value="Tpx_Peroxidase_subfamily"/>
</dbReference>
<dbReference type="SUPFAM" id="SSF52833">
    <property type="entry name" value="Thioredoxin-like"/>
    <property type="match status" value="1"/>
</dbReference>
<dbReference type="Proteomes" id="UP001596104">
    <property type="component" value="Unassembled WGS sequence"/>
</dbReference>
<keyword evidence="1" id="KW-0676">Redox-active center</keyword>
<accession>A0ABW0H9S3</accession>
<feature type="domain" description="Thioredoxin" evidence="2">
    <location>
        <begin position="61"/>
        <end position="207"/>
    </location>
</feature>
<proteinExistence type="predicted"/>
<protein>
    <submittedName>
        <fullName evidence="3">TlpA disulfide reductase family protein</fullName>
    </submittedName>
</protein>
<evidence type="ECO:0000313" key="4">
    <source>
        <dbReference type="Proteomes" id="UP001596104"/>
    </source>
</evidence>
<evidence type="ECO:0000313" key="3">
    <source>
        <dbReference type="EMBL" id="MFC5393390.1"/>
    </source>
</evidence>
<dbReference type="NCBIfam" id="NF047696">
    <property type="entry name" value="ThlDiSintTplARhiz"/>
    <property type="match status" value="1"/>
</dbReference>
<dbReference type="InterPro" id="IPR013766">
    <property type="entry name" value="Thioredoxin_domain"/>
</dbReference>
<evidence type="ECO:0000259" key="2">
    <source>
        <dbReference type="PROSITE" id="PS51352"/>
    </source>
</evidence>
<dbReference type="InterPro" id="IPR036249">
    <property type="entry name" value="Thioredoxin-like_sf"/>
</dbReference>
<organism evidence="3 4">
    <name type="scientific">Bosea vestrisii</name>
    <dbReference type="NCBI Taxonomy" id="151416"/>
    <lineage>
        <taxon>Bacteria</taxon>
        <taxon>Pseudomonadati</taxon>
        <taxon>Pseudomonadota</taxon>
        <taxon>Alphaproteobacteria</taxon>
        <taxon>Hyphomicrobiales</taxon>
        <taxon>Boseaceae</taxon>
        <taxon>Bosea</taxon>
    </lineage>
</organism>
<comment type="caution">
    <text evidence="3">The sequence shown here is derived from an EMBL/GenBank/DDBJ whole genome shotgun (WGS) entry which is preliminary data.</text>
</comment>
<dbReference type="PROSITE" id="PS00194">
    <property type="entry name" value="THIOREDOXIN_1"/>
    <property type="match status" value="1"/>
</dbReference>
<gene>
    <name evidence="3" type="ORF">ACFPPC_12145</name>
</gene>
<name>A0ABW0H9S3_9HYPH</name>
<dbReference type="PANTHER" id="PTHR43110:SF1">
    <property type="entry name" value="THIOL PEROXIDASE"/>
    <property type="match status" value="1"/>
</dbReference>
<dbReference type="Gene3D" id="3.40.30.10">
    <property type="entry name" value="Glutaredoxin"/>
    <property type="match status" value="1"/>
</dbReference>
<dbReference type="Pfam" id="PF00578">
    <property type="entry name" value="AhpC-TSA"/>
    <property type="match status" value="1"/>
</dbReference>
<dbReference type="InterPro" id="IPR017937">
    <property type="entry name" value="Thioredoxin_CS"/>
</dbReference>
<dbReference type="PANTHER" id="PTHR43110">
    <property type="entry name" value="THIOL PEROXIDASE"/>
    <property type="match status" value="1"/>
</dbReference>
<dbReference type="PROSITE" id="PS51352">
    <property type="entry name" value="THIOREDOXIN_2"/>
    <property type="match status" value="1"/>
</dbReference>
<dbReference type="InterPro" id="IPR000866">
    <property type="entry name" value="AhpC/TSA"/>
</dbReference>